<evidence type="ECO:0000256" key="1">
    <source>
        <dbReference type="ARBA" id="ARBA00001947"/>
    </source>
</evidence>
<proteinExistence type="predicted"/>
<protein>
    <submittedName>
        <fullName evidence="6">Succinylglutamate desuccinylase</fullName>
    </submittedName>
</protein>
<evidence type="ECO:0000259" key="5">
    <source>
        <dbReference type="Pfam" id="PF24827"/>
    </source>
</evidence>
<evidence type="ECO:0000256" key="2">
    <source>
        <dbReference type="ARBA" id="ARBA00022723"/>
    </source>
</evidence>
<dbReference type="InterPro" id="IPR055438">
    <property type="entry name" value="AstE_AspA_cat"/>
</dbReference>
<comment type="cofactor">
    <cofactor evidence="1">
        <name>Zn(2+)</name>
        <dbReference type="ChEBI" id="CHEBI:29105"/>
    </cofactor>
</comment>
<evidence type="ECO:0000313" key="6">
    <source>
        <dbReference type="EMBL" id="CAL2091142.1"/>
    </source>
</evidence>
<keyword evidence="7" id="KW-1185">Reference proteome</keyword>
<dbReference type="PANTHER" id="PTHR37326">
    <property type="entry name" value="BLL3975 PROTEIN"/>
    <property type="match status" value="1"/>
</dbReference>
<evidence type="ECO:0000313" key="7">
    <source>
        <dbReference type="Proteomes" id="UP001497416"/>
    </source>
</evidence>
<evidence type="ECO:0000256" key="3">
    <source>
        <dbReference type="ARBA" id="ARBA00022801"/>
    </source>
</evidence>
<dbReference type="EMBL" id="CAXIXY010000006">
    <property type="protein sequence ID" value="CAL2091142.1"/>
    <property type="molecule type" value="Genomic_DNA"/>
</dbReference>
<dbReference type="Gene3D" id="3.40.630.10">
    <property type="entry name" value="Zn peptidases"/>
    <property type="match status" value="1"/>
</dbReference>
<dbReference type="CDD" id="cd18174">
    <property type="entry name" value="M14_ASTE_ASPA_like"/>
    <property type="match status" value="1"/>
</dbReference>
<dbReference type="SUPFAM" id="SSF53187">
    <property type="entry name" value="Zn-dependent exopeptidases"/>
    <property type="match status" value="1"/>
</dbReference>
<dbReference type="InterPro" id="IPR053138">
    <property type="entry name" value="N-alpha-Ac-DABA_deacetylase"/>
</dbReference>
<dbReference type="Pfam" id="PF24827">
    <property type="entry name" value="AstE_AspA_cat"/>
    <property type="match status" value="1"/>
</dbReference>
<dbReference type="PIRSF" id="PIRSF039012">
    <property type="entry name" value="ASP"/>
    <property type="match status" value="1"/>
</dbReference>
<keyword evidence="4" id="KW-0862">Zinc</keyword>
<sequence length="349" mass="38537">MRIVILILLLFLVNQSFSQSSFYFYDKEVKPGTKQHFKIPITDNATTSFIPITVFCGIQDGPTLGITAGVHGYEYPPILAGQKLIQSINPKSLKGVVILVQIANLGSFKGRSPFVNPLDGKNLNRVFPGNSNGTITDRIANFIVTNVITKSDYFLDAHAGDASEDLMPYSAYYSNSSLKKESDRGKEMAKSLLFDHIIIFNTDGKKYMNKNDLSLYCSAEAFKRGIPSVDIECGKLGTTPNKLVAKIESGILNMLRFLGMNIISAETKIKDEYLFIKDRTYQSSKSDGIFYPSKKSGDYVKKGMKIGIITDYFGQVKETIFAKSNGIILLIVGTPPVNKGETILTIGKI</sequence>
<dbReference type="PANTHER" id="PTHR37326:SF1">
    <property type="entry name" value="BLL3975 PROTEIN"/>
    <property type="match status" value="1"/>
</dbReference>
<organism evidence="6 7">
    <name type="scientific">Tenacibaculum platacis</name>
    <dbReference type="NCBI Taxonomy" id="3137852"/>
    <lineage>
        <taxon>Bacteria</taxon>
        <taxon>Pseudomonadati</taxon>
        <taxon>Bacteroidota</taxon>
        <taxon>Flavobacteriia</taxon>
        <taxon>Flavobacteriales</taxon>
        <taxon>Flavobacteriaceae</taxon>
        <taxon>Tenacibaculum</taxon>
    </lineage>
</organism>
<dbReference type="RefSeq" id="WP_348713082.1">
    <property type="nucleotide sequence ID" value="NZ_CAXIXY010000006.1"/>
</dbReference>
<keyword evidence="3" id="KW-0378">Hydrolase</keyword>
<dbReference type="Proteomes" id="UP001497416">
    <property type="component" value="Unassembled WGS sequence"/>
</dbReference>
<reference evidence="6 7" key="1">
    <citation type="submission" date="2024-05" db="EMBL/GenBank/DDBJ databases">
        <authorList>
            <person name="Duchaud E."/>
        </authorList>
    </citation>
    <scope>NUCLEOTIDE SEQUENCE [LARGE SCALE GENOMIC DNA]</scope>
    <source>
        <strain evidence="6">Ena-SAMPLE-TAB-13-05-2024-13:56:06:370-140302</strain>
    </source>
</reference>
<evidence type="ECO:0000256" key="4">
    <source>
        <dbReference type="ARBA" id="ARBA00022833"/>
    </source>
</evidence>
<gene>
    <name evidence="6" type="ORF">T190607A01A_40153</name>
</gene>
<dbReference type="InterPro" id="IPR043795">
    <property type="entry name" value="N-alpha-Ac-DABA-like"/>
</dbReference>
<accession>A0ABM9P4C2</accession>
<keyword evidence="2" id="KW-0479">Metal-binding</keyword>
<name>A0ABM9P4C2_9FLAO</name>
<feature type="domain" description="Succinylglutamate desuccinylase/Aspartoacylase catalytic" evidence="5">
    <location>
        <begin position="60"/>
        <end position="258"/>
    </location>
</feature>
<comment type="caution">
    <text evidence="6">The sequence shown here is derived from an EMBL/GenBank/DDBJ whole genome shotgun (WGS) entry which is preliminary data.</text>
</comment>